<dbReference type="EMBL" id="CP007035">
    <property type="protein sequence ID" value="AHF16397.1"/>
    <property type="molecule type" value="Genomic_DNA"/>
</dbReference>
<evidence type="ECO:0008006" key="3">
    <source>
        <dbReference type="Google" id="ProtNLM"/>
    </source>
</evidence>
<gene>
    <name evidence="1" type="ORF">NIASO_16970</name>
</gene>
<name>W0F057_9BACT</name>
<dbReference type="AlphaFoldDB" id="W0F057"/>
<proteinExistence type="predicted"/>
<evidence type="ECO:0000313" key="2">
    <source>
        <dbReference type="Proteomes" id="UP000003586"/>
    </source>
</evidence>
<sequence length="185" mass="21553">MTFQHYQGYFDEILKTVNPQPPYDNESYLQYTKLNWSRSQRWLKQNPLTTETVKAIAAITQKQQWAVITEPWCGDAAHIVPILYLMSALNDKIDFKLQLRDTDSEIERYLTNGTRSIPILIVRDEKGADLFHWGPRPAVAKKVYEELKEKKADFETAKIALQQVYNADKSLGIQEEVSRLLLEYN</sequence>
<evidence type="ECO:0000313" key="1">
    <source>
        <dbReference type="EMBL" id="AHF16397.1"/>
    </source>
</evidence>
<dbReference type="SUPFAM" id="SSF52833">
    <property type="entry name" value="Thioredoxin-like"/>
    <property type="match status" value="1"/>
</dbReference>
<dbReference type="Gene3D" id="3.40.30.10">
    <property type="entry name" value="Glutaredoxin"/>
    <property type="match status" value="1"/>
</dbReference>
<dbReference type="STRING" id="929713.NIASO_16970"/>
<dbReference type="OrthoDB" id="6120799at2"/>
<dbReference type="Pfam" id="PF14595">
    <property type="entry name" value="Thioredoxin_9"/>
    <property type="match status" value="1"/>
</dbReference>
<reference evidence="1 2" key="1">
    <citation type="submission" date="2013-12" db="EMBL/GenBank/DDBJ databases">
        <authorList>
            <consortium name="DOE Joint Genome Institute"/>
            <person name="Eisen J."/>
            <person name="Huntemann M."/>
            <person name="Han J."/>
            <person name="Chen A."/>
            <person name="Kyrpides N."/>
            <person name="Mavromatis K."/>
            <person name="Markowitz V."/>
            <person name="Palaniappan K."/>
            <person name="Ivanova N."/>
            <person name="Schaumberg A."/>
            <person name="Pati A."/>
            <person name="Liolios K."/>
            <person name="Nordberg H.P."/>
            <person name="Cantor M.N."/>
            <person name="Hua S.X."/>
            <person name="Woyke T."/>
        </authorList>
    </citation>
    <scope>NUCLEOTIDE SEQUENCE [LARGE SCALE GENOMIC DNA]</scope>
    <source>
        <strain evidence="2">DSM 19437</strain>
    </source>
</reference>
<organism evidence="1 2">
    <name type="scientific">Niabella soli DSM 19437</name>
    <dbReference type="NCBI Taxonomy" id="929713"/>
    <lineage>
        <taxon>Bacteria</taxon>
        <taxon>Pseudomonadati</taxon>
        <taxon>Bacteroidota</taxon>
        <taxon>Chitinophagia</taxon>
        <taxon>Chitinophagales</taxon>
        <taxon>Chitinophagaceae</taxon>
        <taxon>Niabella</taxon>
    </lineage>
</organism>
<accession>W0F057</accession>
<dbReference type="InterPro" id="IPR036249">
    <property type="entry name" value="Thioredoxin-like_sf"/>
</dbReference>
<dbReference type="Proteomes" id="UP000003586">
    <property type="component" value="Chromosome"/>
</dbReference>
<dbReference type="HOGENOM" id="CLU_114536_0_0_10"/>
<protein>
    <recommendedName>
        <fullName evidence="3">Thioredoxin</fullName>
    </recommendedName>
</protein>
<dbReference type="KEGG" id="nso:NIASO_16970"/>
<dbReference type="eggNOG" id="COG0526">
    <property type="taxonomic scope" value="Bacteria"/>
</dbReference>
<keyword evidence="2" id="KW-1185">Reference proteome</keyword>